<keyword evidence="6" id="KW-0677">Repeat</keyword>
<evidence type="ECO:0000256" key="11">
    <source>
        <dbReference type="ARBA" id="ARBA00023155"/>
    </source>
</evidence>
<evidence type="ECO:0000256" key="5">
    <source>
        <dbReference type="ARBA" id="ARBA00022724"/>
    </source>
</evidence>
<evidence type="ECO:0000256" key="16">
    <source>
        <dbReference type="RuleBase" id="RU000682"/>
    </source>
</evidence>
<evidence type="ECO:0000256" key="10">
    <source>
        <dbReference type="ARBA" id="ARBA00023125"/>
    </source>
</evidence>
<keyword evidence="8" id="KW-0805">Transcription regulation</keyword>
<name>A0A815D5R1_9BILA</name>
<dbReference type="PROSITE" id="PS50071">
    <property type="entry name" value="HOMEOBOX_2"/>
    <property type="match status" value="1"/>
</dbReference>
<dbReference type="PROSITE" id="PS00027">
    <property type="entry name" value="HOMEOBOX_1"/>
    <property type="match status" value="1"/>
</dbReference>
<dbReference type="CDD" id="cd08368">
    <property type="entry name" value="LIM"/>
    <property type="match status" value="2"/>
</dbReference>
<dbReference type="PANTHER" id="PTHR45636">
    <property type="entry name" value="PAIRED BOX PROTEIN PAX-6-RELATED-RELATED"/>
    <property type="match status" value="1"/>
</dbReference>
<evidence type="ECO:0000256" key="6">
    <source>
        <dbReference type="ARBA" id="ARBA00022737"/>
    </source>
</evidence>
<evidence type="ECO:0000256" key="17">
    <source>
        <dbReference type="SAM" id="MobiDB-lite"/>
    </source>
</evidence>
<keyword evidence="11 14" id="KW-0371">Homeobox</keyword>
<dbReference type="SMART" id="SM00389">
    <property type="entry name" value="HOX"/>
    <property type="match status" value="1"/>
</dbReference>
<dbReference type="CDD" id="cd00086">
    <property type="entry name" value="homeodomain"/>
    <property type="match status" value="1"/>
</dbReference>
<dbReference type="SUPFAM" id="SSF46689">
    <property type="entry name" value="Homeodomain-like"/>
    <property type="match status" value="2"/>
</dbReference>
<dbReference type="EMBL" id="CAJNOV010007670">
    <property type="protein sequence ID" value="CAF1293316.1"/>
    <property type="molecule type" value="Genomic_DNA"/>
</dbReference>
<feature type="compositionally biased region" description="Basic residues" evidence="17">
    <location>
        <begin position="368"/>
        <end position="380"/>
    </location>
</feature>
<dbReference type="GO" id="GO:0046872">
    <property type="term" value="F:metal ion binding"/>
    <property type="evidence" value="ECO:0007669"/>
    <property type="project" value="UniProtKB-KW"/>
</dbReference>
<evidence type="ECO:0000256" key="14">
    <source>
        <dbReference type="PROSITE-ProRule" id="PRU00108"/>
    </source>
</evidence>
<keyword evidence="3" id="KW-0217">Developmental protein</keyword>
<evidence type="ECO:0000259" key="19">
    <source>
        <dbReference type="PROSITE" id="PS50071"/>
    </source>
</evidence>
<keyword evidence="13 14" id="KW-0539">Nucleus</keyword>
<dbReference type="SUPFAM" id="SSF57716">
    <property type="entry name" value="Glucocorticoid receptor-like (DNA-binding domain)"/>
    <property type="match status" value="2"/>
</dbReference>
<feature type="DNA-binding region" description="Homeobox" evidence="14">
    <location>
        <begin position="249"/>
        <end position="308"/>
    </location>
</feature>
<evidence type="ECO:0000256" key="2">
    <source>
        <dbReference type="ARBA" id="ARBA00005733"/>
    </source>
</evidence>
<dbReference type="InterPro" id="IPR043182">
    <property type="entry name" value="PAIRED_DNA-bd_dom"/>
</dbReference>
<organism evidence="21 22">
    <name type="scientific">Rotaria magnacalcarata</name>
    <dbReference type="NCBI Taxonomy" id="392030"/>
    <lineage>
        <taxon>Eukaryota</taxon>
        <taxon>Metazoa</taxon>
        <taxon>Spiralia</taxon>
        <taxon>Gnathifera</taxon>
        <taxon>Rotifera</taxon>
        <taxon>Eurotatoria</taxon>
        <taxon>Bdelloidea</taxon>
        <taxon>Philodinida</taxon>
        <taxon>Philodinidae</taxon>
        <taxon>Rotaria</taxon>
    </lineage>
</organism>
<feature type="compositionally biased region" description="Polar residues" evidence="17">
    <location>
        <begin position="186"/>
        <end position="198"/>
    </location>
</feature>
<evidence type="ECO:0000256" key="13">
    <source>
        <dbReference type="ARBA" id="ARBA00023242"/>
    </source>
</evidence>
<dbReference type="InterPro" id="IPR001781">
    <property type="entry name" value="Znf_LIM"/>
</dbReference>
<keyword evidence="9 15" id="KW-0440">LIM domain</keyword>
<keyword evidence="7 15" id="KW-0862">Zinc</keyword>
<evidence type="ECO:0000256" key="4">
    <source>
        <dbReference type="ARBA" id="ARBA00022723"/>
    </source>
</evidence>
<dbReference type="SMART" id="SM00351">
    <property type="entry name" value="PAX"/>
    <property type="match status" value="1"/>
</dbReference>
<dbReference type="InterPro" id="IPR001523">
    <property type="entry name" value="Paired_dom"/>
</dbReference>
<proteinExistence type="inferred from homology"/>
<evidence type="ECO:0000256" key="8">
    <source>
        <dbReference type="ARBA" id="ARBA00023015"/>
    </source>
</evidence>
<dbReference type="PROSITE" id="PS50023">
    <property type="entry name" value="LIM_DOMAIN_2"/>
    <property type="match status" value="2"/>
</dbReference>
<keyword evidence="12" id="KW-0804">Transcription</keyword>
<dbReference type="GO" id="GO:0000978">
    <property type="term" value="F:RNA polymerase II cis-regulatory region sequence-specific DNA binding"/>
    <property type="evidence" value="ECO:0007669"/>
    <property type="project" value="TreeGrafter"/>
</dbReference>
<feature type="domain" description="LIM zinc-binding" evidence="18">
    <location>
        <begin position="603"/>
        <end position="665"/>
    </location>
</feature>
<evidence type="ECO:0000256" key="12">
    <source>
        <dbReference type="ARBA" id="ARBA00023163"/>
    </source>
</evidence>
<dbReference type="FunFam" id="1.10.10.10:FF:000003">
    <property type="entry name" value="Paired box protein Pax-6"/>
    <property type="match status" value="1"/>
</dbReference>
<dbReference type="Pfam" id="PF00046">
    <property type="entry name" value="Homeodomain"/>
    <property type="match status" value="1"/>
</dbReference>
<dbReference type="AlphaFoldDB" id="A0A815D5R1"/>
<dbReference type="PANTHER" id="PTHR45636:SF41">
    <property type="entry name" value="PAIRED BOX PROTEIN PAX-6-RELATED"/>
    <property type="match status" value="1"/>
</dbReference>
<comment type="caution">
    <text evidence="21">The sequence shown here is derived from an EMBL/GenBank/DDBJ whole genome shotgun (WGS) entry which is preliminary data.</text>
</comment>
<dbReference type="PROSITE" id="PS00034">
    <property type="entry name" value="PAIRED_1"/>
    <property type="match status" value="1"/>
</dbReference>
<gene>
    <name evidence="21" type="ORF">CJN711_LOCUS16543</name>
</gene>
<dbReference type="GO" id="GO:0048513">
    <property type="term" value="P:animal organ development"/>
    <property type="evidence" value="ECO:0007669"/>
    <property type="project" value="UniProtKB-ARBA"/>
</dbReference>
<dbReference type="GO" id="GO:0005634">
    <property type="term" value="C:nucleus"/>
    <property type="evidence" value="ECO:0007669"/>
    <property type="project" value="UniProtKB-SubCell"/>
</dbReference>
<evidence type="ECO:0000256" key="15">
    <source>
        <dbReference type="PROSITE-ProRule" id="PRU00125"/>
    </source>
</evidence>
<evidence type="ECO:0000256" key="9">
    <source>
        <dbReference type="ARBA" id="ARBA00023038"/>
    </source>
</evidence>
<evidence type="ECO:0000313" key="22">
    <source>
        <dbReference type="Proteomes" id="UP000663855"/>
    </source>
</evidence>
<feature type="compositionally biased region" description="Low complexity" evidence="17">
    <location>
        <begin position="338"/>
        <end position="352"/>
    </location>
</feature>
<keyword evidence="4 15" id="KW-0479">Metal-binding</keyword>
<comment type="subcellular location">
    <subcellularLocation>
        <location evidence="1 14 16">Nucleus</location>
    </subcellularLocation>
</comment>
<dbReference type="InterPro" id="IPR001356">
    <property type="entry name" value="HD"/>
</dbReference>
<dbReference type="InterPro" id="IPR017970">
    <property type="entry name" value="Homeobox_CS"/>
</dbReference>
<dbReference type="GO" id="GO:0000981">
    <property type="term" value="F:DNA-binding transcription factor activity, RNA polymerase II-specific"/>
    <property type="evidence" value="ECO:0007669"/>
    <property type="project" value="InterPro"/>
</dbReference>
<reference evidence="21" key="1">
    <citation type="submission" date="2021-02" db="EMBL/GenBank/DDBJ databases">
        <authorList>
            <person name="Nowell W R."/>
        </authorList>
    </citation>
    <scope>NUCLEOTIDE SEQUENCE</scope>
</reference>
<evidence type="ECO:0000259" key="18">
    <source>
        <dbReference type="PROSITE" id="PS50023"/>
    </source>
</evidence>
<dbReference type="Pfam" id="PF00412">
    <property type="entry name" value="LIM"/>
    <property type="match status" value="4"/>
</dbReference>
<accession>A0A815D5R1</accession>
<feature type="domain" description="Paired" evidence="20">
    <location>
        <begin position="13"/>
        <end position="139"/>
    </location>
</feature>
<dbReference type="FunFam" id="1.10.10.60:FF:000679">
    <property type="entry name" value="Homeobox protein aristaless"/>
    <property type="match status" value="1"/>
</dbReference>
<keyword evidence="5" id="KW-0563">Paired box</keyword>
<dbReference type="Gene3D" id="1.10.10.60">
    <property type="entry name" value="Homeodomain-like"/>
    <property type="match status" value="1"/>
</dbReference>
<feature type="region of interest" description="Disordered" evidence="17">
    <location>
        <begin position="171"/>
        <end position="237"/>
    </location>
</feature>
<comment type="similarity">
    <text evidence="2">Belongs to the paired homeobox family.</text>
</comment>
<dbReference type="Proteomes" id="UP000663855">
    <property type="component" value="Unassembled WGS sequence"/>
</dbReference>
<dbReference type="FunFam" id="1.10.10.10:FF:000069">
    <property type="entry name" value="Paired box protein Pax-6"/>
    <property type="match status" value="1"/>
</dbReference>
<dbReference type="PRINTS" id="PR00027">
    <property type="entry name" value="PAIREDBOX"/>
</dbReference>
<keyword evidence="10 14" id="KW-0238">DNA-binding</keyword>
<protein>
    <submittedName>
        <fullName evidence="21">Uncharacterized protein</fullName>
    </submittedName>
</protein>
<evidence type="ECO:0000256" key="1">
    <source>
        <dbReference type="ARBA" id="ARBA00004123"/>
    </source>
</evidence>
<evidence type="ECO:0000259" key="20">
    <source>
        <dbReference type="PROSITE" id="PS51057"/>
    </source>
</evidence>
<sequence length="721" mass="82010">MDIHNDLSMAHKGHSGVNQLGGLFVNGRPLPDSTRTRIVELAHNGMRPCDISRCLQVSNGCVSKILARYYETGSIKPRAIGGSKPRVATNDVVQKIAQYKRETPSIFAWEIRDRLLAENVCNPENIPSVSSINRVLRNLGSKSLDSMTSHDTYYSVDSKLRVLQSQPWPSSSSSSSFYVHHPGAQPPSTAYSTSGDSNSEYKHHDANHGHHQDLGDLTDASNDSKTAAHEGINENEEAIQERLKLKRKLQRNRTSFTQEQIDALEQAFNGTHYPDVYAREKLAQKINLPEARIQVWFSNRRAKYRREDKVKGRRQHQQQQQLINDMGENMRPSGSTPSHSLSQQIQPSSSSSALYPQVLPQNNDPNNHHHHPHHPHHHHNPYGAFGSGFTGEMAAAVACSSSAYPTFFPNSARGYDGLSPFSAPYNRSCPNYSTSIPSNLSSDLDHMKNMPSMSPYGGAPHICCKKCNDCFRHEENVALFKQHQYHFRCFLCIDCKKQLSHESFYLDEKLQLDISNPQVYCEICYFKRCSSCSECHQTFTPTSIIIEFQGQEYHNECFICKKCRLTLNNQIFYSKNNFLYCQQCMSDIEPCILTLKSSQLLNDQCKKCGKNFLFGEKISMYQYDFYHPDCFRCGNCKQLIVSQGFFRQEDGCLYCLNCHIDKGPHCMICKEPFLTGEILSQFDGKQFHNTCFVCDLCHQPIELKNFCCESGKIRCEICLKK</sequence>
<feature type="domain" description="LIM zinc-binding" evidence="18">
    <location>
        <begin position="530"/>
        <end position="591"/>
    </location>
</feature>
<dbReference type="PROSITE" id="PS51057">
    <property type="entry name" value="PAIRED_2"/>
    <property type="match status" value="1"/>
</dbReference>
<feature type="region of interest" description="Disordered" evidence="17">
    <location>
        <begin position="327"/>
        <end position="384"/>
    </location>
</feature>
<dbReference type="InterPro" id="IPR043565">
    <property type="entry name" value="PAX_fam"/>
</dbReference>
<evidence type="ECO:0000256" key="7">
    <source>
        <dbReference type="ARBA" id="ARBA00022833"/>
    </source>
</evidence>
<feature type="domain" description="Homeobox" evidence="19">
    <location>
        <begin position="247"/>
        <end position="307"/>
    </location>
</feature>
<dbReference type="Pfam" id="PF00292">
    <property type="entry name" value="PAX"/>
    <property type="match status" value="1"/>
</dbReference>
<dbReference type="Gene3D" id="1.10.10.10">
    <property type="entry name" value="Winged helix-like DNA-binding domain superfamily/Winged helix DNA-binding domain"/>
    <property type="match status" value="2"/>
</dbReference>
<dbReference type="InterPro" id="IPR009057">
    <property type="entry name" value="Homeodomain-like_sf"/>
</dbReference>
<dbReference type="CDD" id="cd00131">
    <property type="entry name" value="PAX"/>
    <property type="match status" value="1"/>
</dbReference>
<feature type="compositionally biased region" description="Basic and acidic residues" evidence="17">
    <location>
        <begin position="199"/>
        <end position="214"/>
    </location>
</feature>
<dbReference type="PROSITE" id="PS00478">
    <property type="entry name" value="LIM_DOMAIN_1"/>
    <property type="match status" value="2"/>
</dbReference>
<evidence type="ECO:0000256" key="3">
    <source>
        <dbReference type="ARBA" id="ARBA00022473"/>
    </source>
</evidence>
<dbReference type="InterPro" id="IPR036388">
    <property type="entry name" value="WH-like_DNA-bd_sf"/>
</dbReference>
<dbReference type="Gene3D" id="2.10.110.10">
    <property type="entry name" value="Cysteine Rich Protein"/>
    <property type="match status" value="4"/>
</dbReference>
<dbReference type="SMART" id="SM00132">
    <property type="entry name" value="LIM"/>
    <property type="match status" value="4"/>
</dbReference>
<evidence type="ECO:0000313" key="21">
    <source>
        <dbReference type="EMBL" id="CAF1293316.1"/>
    </source>
</evidence>